<dbReference type="EMBL" id="BSPL01000017">
    <property type="protein sequence ID" value="GLS71588.1"/>
    <property type="molecule type" value="Genomic_DNA"/>
</dbReference>
<dbReference type="RefSeq" id="WP_238193902.1">
    <property type="nucleotide sequence ID" value="NZ_BPQZ01000001.1"/>
</dbReference>
<feature type="chain" id="PRO_5041460843" evidence="1">
    <location>
        <begin position="19"/>
        <end position="122"/>
    </location>
</feature>
<evidence type="ECO:0000313" key="3">
    <source>
        <dbReference type="Proteomes" id="UP001157440"/>
    </source>
</evidence>
<dbReference type="AlphaFoldDB" id="A0AA37THX0"/>
<name>A0AA37THX0_9HYPH</name>
<accession>A0AA37THX0</accession>
<protein>
    <submittedName>
        <fullName evidence="2">Uncharacterized protein</fullName>
    </submittedName>
</protein>
<proteinExistence type="predicted"/>
<comment type="caution">
    <text evidence="2">The sequence shown here is derived from an EMBL/GenBank/DDBJ whole genome shotgun (WGS) entry which is preliminary data.</text>
</comment>
<reference evidence="3" key="1">
    <citation type="journal article" date="2019" name="Int. J. Syst. Evol. Microbiol.">
        <title>The Global Catalogue of Microorganisms (GCM) 10K type strain sequencing project: providing services to taxonomists for standard genome sequencing and annotation.</title>
        <authorList>
            <consortium name="The Broad Institute Genomics Platform"/>
            <consortium name="The Broad Institute Genome Sequencing Center for Infectious Disease"/>
            <person name="Wu L."/>
            <person name="Ma J."/>
        </authorList>
    </citation>
    <scope>NUCLEOTIDE SEQUENCE [LARGE SCALE GENOMIC DNA]</scope>
    <source>
        <strain evidence="3">NBRC 103632</strain>
    </source>
</reference>
<organism evidence="2 3">
    <name type="scientific">Methylobacterium tardum</name>
    <dbReference type="NCBI Taxonomy" id="374432"/>
    <lineage>
        <taxon>Bacteria</taxon>
        <taxon>Pseudomonadati</taxon>
        <taxon>Pseudomonadota</taxon>
        <taxon>Alphaproteobacteria</taxon>
        <taxon>Hyphomicrobiales</taxon>
        <taxon>Methylobacteriaceae</taxon>
        <taxon>Methylobacterium</taxon>
    </lineage>
</organism>
<keyword evidence="1" id="KW-0732">Signal</keyword>
<keyword evidence="3" id="KW-1185">Reference proteome</keyword>
<feature type="signal peptide" evidence="1">
    <location>
        <begin position="1"/>
        <end position="18"/>
    </location>
</feature>
<dbReference type="Proteomes" id="UP001157440">
    <property type="component" value="Unassembled WGS sequence"/>
</dbReference>
<evidence type="ECO:0000313" key="2">
    <source>
        <dbReference type="EMBL" id="GLS71588.1"/>
    </source>
</evidence>
<evidence type="ECO:0000256" key="1">
    <source>
        <dbReference type="SAM" id="SignalP"/>
    </source>
</evidence>
<sequence length="122" mass="12854">MRNLITLAALAVAGSASAGPTDGERWDMGAVERRGSEVLTTGLTFRRTGPGEWAVEARCQVTDTRTKRWRVRTGRGVAVRSMGLVLVDVPGLGRFVLFEASDEIAANVPGCASGTAIYGTGD</sequence>
<gene>
    <name evidence="2" type="ORF">GCM10007890_36010</name>
</gene>